<dbReference type="InterPro" id="IPR046357">
    <property type="entry name" value="PPIase_dom_sf"/>
</dbReference>
<dbReference type="GO" id="GO:0006457">
    <property type="term" value="P:protein folding"/>
    <property type="evidence" value="ECO:0007669"/>
    <property type="project" value="InterPro"/>
</dbReference>
<dbReference type="EMBL" id="CP034894">
    <property type="protein sequence ID" value="QCI17331.1"/>
    <property type="molecule type" value="Genomic_DNA"/>
</dbReference>
<keyword evidence="8" id="KW-0175">Coiled coil</keyword>
<dbReference type="InterPro" id="IPR036944">
    <property type="entry name" value="PPIase_FKBP_N_sf"/>
</dbReference>
<sequence length="251" mass="28608">MIFFRIKRIMLLFLLFYMPILYAETQPTLPMQSDSKNKKIFKSETEKIGYALGVSLGNYVNQSFEKQKKLGIKLDKYSLLLGIQDAISNNLQLSNQEISEILEKLEKKLKNATKIQIKKDEKENLIQGQLYMKEFSKIKGVRQTESGLMYLIEKPGKGEKITENTEITVHYKGSLINGIEFDNSYIRGKPVTFMLKDVILGWQEGLKYIKKNGKIKLVIPPSLGYGNTGLNGIPGNSTLIFDIELVDVKND</sequence>
<feature type="coiled-coil region" evidence="8">
    <location>
        <begin position="88"/>
        <end position="122"/>
    </location>
</feature>
<name>A0A4D6XUQ9_9GAMM</name>
<dbReference type="PANTHER" id="PTHR43811:SF19">
    <property type="entry name" value="39 KDA FK506-BINDING NUCLEAR PROTEIN"/>
    <property type="match status" value="1"/>
</dbReference>
<evidence type="ECO:0000256" key="8">
    <source>
        <dbReference type="SAM" id="Coils"/>
    </source>
</evidence>
<dbReference type="InterPro" id="IPR000774">
    <property type="entry name" value="PPIase_FKBP_N"/>
</dbReference>
<comment type="catalytic activity">
    <reaction evidence="1 6 7">
        <text>[protein]-peptidylproline (omega=180) = [protein]-peptidylproline (omega=0)</text>
        <dbReference type="Rhea" id="RHEA:16237"/>
        <dbReference type="Rhea" id="RHEA-COMP:10747"/>
        <dbReference type="Rhea" id="RHEA-COMP:10748"/>
        <dbReference type="ChEBI" id="CHEBI:83833"/>
        <dbReference type="ChEBI" id="CHEBI:83834"/>
        <dbReference type="EC" id="5.2.1.8"/>
    </reaction>
</comment>
<dbReference type="AlphaFoldDB" id="A0A4D6XUQ9"/>
<dbReference type="Pfam" id="PF01346">
    <property type="entry name" value="FKBP_N"/>
    <property type="match status" value="1"/>
</dbReference>
<proteinExistence type="inferred from homology"/>
<evidence type="ECO:0000256" key="3">
    <source>
        <dbReference type="ARBA" id="ARBA00006577"/>
    </source>
</evidence>
<evidence type="ECO:0000256" key="2">
    <source>
        <dbReference type="ARBA" id="ARBA00002388"/>
    </source>
</evidence>
<comment type="similarity">
    <text evidence="3 7">Belongs to the FKBP-type PPIase family.</text>
</comment>
<feature type="domain" description="PPIase FKBP-type" evidence="9">
    <location>
        <begin position="164"/>
        <end position="249"/>
    </location>
</feature>
<dbReference type="RefSeq" id="WP_158340262.1">
    <property type="nucleotide sequence ID" value="NZ_CP034894.1"/>
</dbReference>
<evidence type="ECO:0000313" key="10">
    <source>
        <dbReference type="EMBL" id="QCI17331.1"/>
    </source>
</evidence>
<dbReference type="Gene3D" id="3.10.50.40">
    <property type="match status" value="1"/>
</dbReference>
<evidence type="ECO:0000259" key="9">
    <source>
        <dbReference type="PROSITE" id="PS50059"/>
    </source>
</evidence>
<dbReference type="PROSITE" id="PS50059">
    <property type="entry name" value="FKBP_PPIASE"/>
    <property type="match status" value="1"/>
</dbReference>
<evidence type="ECO:0000313" key="11">
    <source>
        <dbReference type="Proteomes" id="UP000298759"/>
    </source>
</evidence>
<evidence type="ECO:0000256" key="4">
    <source>
        <dbReference type="ARBA" id="ARBA00023110"/>
    </source>
</evidence>
<organism evidence="10 11">
    <name type="scientific">Buchnera aphidicola</name>
    <name type="common">Aphis helianthi</name>
    <dbReference type="NCBI Taxonomy" id="2315802"/>
    <lineage>
        <taxon>Bacteria</taxon>
        <taxon>Pseudomonadati</taxon>
        <taxon>Pseudomonadota</taxon>
        <taxon>Gammaproteobacteria</taxon>
        <taxon>Enterobacterales</taxon>
        <taxon>Erwiniaceae</taxon>
        <taxon>Buchnera</taxon>
    </lineage>
</organism>
<dbReference type="Gene3D" id="1.10.287.460">
    <property type="entry name" value="Peptidyl-prolyl cis-trans isomerase, FKBP-type, N-terminal domain"/>
    <property type="match status" value="1"/>
</dbReference>
<comment type="function">
    <text evidence="2">PPIases accelerate the folding of proteins. It catalyzes the cis-trans isomerization of proline imidic peptide bonds in oligopeptides.</text>
</comment>
<reference evidence="10 11" key="2">
    <citation type="submission" date="2019-05" db="EMBL/GenBank/DDBJ databases">
        <title>Genome evolution of the obligate endosymbiont Buchnera aphidicola.</title>
        <authorList>
            <person name="Moran N.A."/>
        </authorList>
    </citation>
    <scope>NUCLEOTIDE SEQUENCE [LARGE SCALE GENOMIC DNA]</scope>
    <source>
        <strain evidence="10 11">Ahe</strain>
    </source>
</reference>
<evidence type="ECO:0000256" key="7">
    <source>
        <dbReference type="RuleBase" id="RU003915"/>
    </source>
</evidence>
<dbReference type="PANTHER" id="PTHR43811">
    <property type="entry name" value="FKBP-TYPE PEPTIDYL-PROLYL CIS-TRANS ISOMERASE FKPA"/>
    <property type="match status" value="1"/>
</dbReference>
<dbReference type="OrthoDB" id="9814548at2"/>
<dbReference type="SUPFAM" id="SSF54534">
    <property type="entry name" value="FKBP-like"/>
    <property type="match status" value="1"/>
</dbReference>
<dbReference type="EC" id="5.2.1.8" evidence="7"/>
<gene>
    <name evidence="10" type="ORF">D9V62_02705</name>
</gene>
<dbReference type="Pfam" id="PF00254">
    <property type="entry name" value="FKBP_C"/>
    <property type="match status" value="1"/>
</dbReference>
<protein>
    <recommendedName>
        <fullName evidence="7">Peptidyl-prolyl cis-trans isomerase</fullName>
        <ecNumber evidence="7">5.2.1.8</ecNumber>
    </recommendedName>
</protein>
<dbReference type="InterPro" id="IPR001179">
    <property type="entry name" value="PPIase_FKBP_dom"/>
</dbReference>
<keyword evidence="5 6" id="KW-0413">Isomerase</keyword>
<evidence type="ECO:0000256" key="5">
    <source>
        <dbReference type="ARBA" id="ARBA00023235"/>
    </source>
</evidence>
<keyword evidence="4 6" id="KW-0697">Rotamase</keyword>
<dbReference type="NCBIfam" id="NF008150">
    <property type="entry name" value="PRK10902.1"/>
    <property type="match status" value="1"/>
</dbReference>
<accession>A0A4D6XUQ9</accession>
<evidence type="ECO:0000256" key="1">
    <source>
        <dbReference type="ARBA" id="ARBA00000971"/>
    </source>
</evidence>
<reference evidence="10 11" key="1">
    <citation type="submission" date="2018-12" db="EMBL/GenBank/DDBJ databases">
        <authorList>
            <person name="Chong R.A."/>
        </authorList>
    </citation>
    <scope>NUCLEOTIDE SEQUENCE [LARGE SCALE GENOMIC DNA]</scope>
    <source>
        <strain evidence="10 11">Ahe</strain>
    </source>
</reference>
<dbReference type="GO" id="GO:0003755">
    <property type="term" value="F:peptidyl-prolyl cis-trans isomerase activity"/>
    <property type="evidence" value="ECO:0007669"/>
    <property type="project" value="UniProtKB-UniRule"/>
</dbReference>
<dbReference type="Proteomes" id="UP000298759">
    <property type="component" value="Chromosome"/>
</dbReference>
<evidence type="ECO:0000256" key="6">
    <source>
        <dbReference type="PROSITE-ProRule" id="PRU00277"/>
    </source>
</evidence>